<organism evidence="2 3">
    <name type="scientific">Metabacillus arenae</name>
    <dbReference type="NCBI Taxonomy" id="2771434"/>
    <lineage>
        <taxon>Bacteria</taxon>
        <taxon>Bacillati</taxon>
        <taxon>Bacillota</taxon>
        <taxon>Bacilli</taxon>
        <taxon>Bacillales</taxon>
        <taxon>Bacillaceae</taxon>
        <taxon>Metabacillus</taxon>
    </lineage>
</organism>
<comment type="caution">
    <text evidence="2">The sequence shown here is derived from an EMBL/GenBank/DDBJ whole genome shotgun (WGS) entry which is preliminary data.</text>
</comment>
<protein>
    <submittedName>
        <fullName evidence="2">Uncharacterized protein</fullName>
    </submittedName>
</protein>
<evidence type="ECO:0000313" key="2">
    <source>
        <dbReference type="EMBL" id="MBD1383579.1"/>
    </source>
</evidence>
<feature type="signal peptide" evidence="1">
    <location>
        <begin position="1"/>
        <end position="29"/>
    </location>
</feature>
<proteinExistence type="predicted"/>
<sequence>MKIFIKNSFVLSIVSAGVLLIHTTNVAEANSNVVKTNEIKVENQTIEVETINDNGVEIQVIKTDVKEADKEKIAKAIEEKYTPDEKVSYDKKTSLYKVESEDIASTASCLFTDTTGPVYGYDRDGRTTNKVTTCRNHNDFIGTRTVGTNRGGAIESHFFGSGNADKIYLLASYSWSGIGITSISFPPSVGFGKVGSTVNWKSSSITGTWLGKTIHEEVSATAFGNISYMDITSKAEIYKGSYIYRPSKLIRHY</sequence>
<evidence type="ECO:0000313" key="3">
    <source>
        <dbReference type="Proteomes" id="UP000626844"/>
    </source>
</evidence>
<feature type="chain" id="PRO_5037439297" evidence="1">
    <location>
        <begin position="30"/>
        <end position="253"/>
    </location>
</feature>
<accession>A0A926NHI7</accession>
<dbReference type="RefSeq" id="WP_191162873.1">
    <property type="nucleotide sequence ID" value="NZ_JACXAI010000067.1"/>
</dbReference>
<dbReference type="Proteomes" id="UP000626844">
    <property type="component" value="Unassembled WGS sequence"/>
</dbReference>
<keyword evidence="1" id="KW-0732">Signal</keyword>
<evidence type="ECO:0000256" key="1">
    <source>
        <dbReference type="SAM" id="SignalP"/>
    </source>
</evidence>
<dbReference type="AlphaFoldDB" id="A0A926NHI7"/>
<gene>
    <name evidence="2" type="ORF">IC621_25800</name>
</gene>
<keyword evidence="3" id="KW-1185">Reference proteome</keyword>
<reference evidence="2" key="1">
    <citation type="submission" date="2020-09" db="EMBL/GenBank/DDBJ databases">
        <title>A novel bacterium of genus Bacillus, isolated from South China Sea.</title>
        <authorList>
            <person name="Huang H."/>
            <person name="Mo K."/>
            <person name="Hu Y."/>
        </authorList>
    </citation>
    <scope>NUCLEOTIDE SEQUENCE</scope>
    <source>
        <strain evidence="2">IB182487</strain>
    </source>
</reference>
<name>A0A926NHI7_9BACI</name>
<dbReference type="EMBL" id="JACXAI010000067">
    <property type="protein sequence ID" value="MBD1383579.1"/>
    <property type="molecule type" value="Genomic_DNA"/>
</dbReference>